<keyword evidence="2" id="KW-1185">Reference proteome</keyword>
<accession>A0A3G9JYS6</accession>
<evidence type="ECO:0000313" key="2">
    <source>
        <dbReference type="Proteomes" id="UP000273154"/>
    </source>
</evidence>
<organism evidence="1 2">
    <name type="scientific">Parolsenella catena</name>
    <dbReference type="NCBI Taxonomy" id="2003188"/>
    <lineage>
        <taxon>Bacteria</taxon>
        <taxon>Bacillati</taxon>
        <taxon>Actinomycetota</taxon>
        <taxon>Coriobacteriia</taxon>
        <taxon>Coriobacteriales</taxon>
        <taxon>Atopobiaceae</taxon>
        <taxon>Parolsenella</taxon>
    </lineage>
</organism>
<dbReference type="Proteomes" id="UP000273154">
    <property type="component" value="Chromosome"/>
</dbReference>
<name>A0A3G9JYS6_9ACTN</name>
<dbReference type="AlphaFoldDB" id="A0A3G9JYS6"/>
<dbReference type="EMBL" id="AP019367">
    <property type="protein sequence ID" value="BBH50671.1"/>
    <property type="molecule type" value="Genomic_DNA"/>
</dbReference>
<sequence>MLLLALLLQPAFLLYTRAVMQQAASEGLRVLATREKQGAATEEACVSYVRRRLGAVPNAEAFHVGGTDGWEVSCEGDASCEQVSVEVTGRLRPLPLVGVLAAALGEADGELVVVRVRVTERARPEWLEGSYADWVSMWG</sequence>
<proteinExistence type="predicted"/>
<gene>
    <name evidence="1" type="ORF">Pcatena_12580</name>
</gene>
<protein>
    <recommendedName>
        <fullName evidence="3">Pilus assembly protein TadE</fullName>
    </recommendedName>
</protein>
<evidence type="ECO:0008006" key="3">
    <source>
        <dbReference type="Google" id="ProtNLM"/>
    </source>
</evidence>
<reference evidence="2" key="1">
    <citation type="submission" date="2018-11" db="EMBL/GenBank/DDBJ databases">
        <title>Comparative genomics of Parolsenella catena and Libanicoccus massiliensis: Reclassification of Libanicoccus massiliensis as Parolsenella massiliensis comb. nov.</title>
        <authorList>
            <person name="Sakamoto M."/>
            <person name="Ikeyama N."/>
            <person name="Murakami T."/>
            <person name="Mori H."/>
            <person name="Yuki M."/>
            <person name="Ohkuma M."/>
        </authorList>
    </citation>
    <scope>NUCLEOTIDE SEQUENCE [LARGE SCALE GENOMIC DNA]</scope>
    <source>
        <strain evidence="2">JCM 31932</strain>
    </source>
</reference>
<dbReference type="KEGG" id="pcat:Pcatena_12580"/>
<evidence type="ECO:0000313" key="1">
    <source>
        <dbReference type="EMBL" id="BBH50671.1"/>
    </source>
</evidence>